<dbReference type="RefSeq" id="WP_174139870.1">
    <property type="nucleotide sequence ID" value="NZ_JABUFE010000017.1"/>
</dbReference>
<evidence type="ECO:0000313" key="1">
    <source>
        <dbReference type="EMBL" id="NSX56718.1"/>
    </source>
</evidence>
<organism evidence="1 2">
    <name type="scientific">Parasulfitobacter algicola</name>
    <dbReference type="NCBI Taxonomy" id="2614809"/>
    <lineage>
        <taxon>Bacteria</taxon>
        <taxon>Pseudomonadati</taxon>
        <taxon>Pseudomonadota</taxon>
        <taxon>Alphaproteobacteria</taxon>
        <taxon>Rhodobacterales</taxon>
        <taxon>Roseobacteraceae</taxon>
        <taxon>Parasulfitobacter</taxon>
    </lineage>
</organism>
<protein>
    <submittedName>
        <fullName evidence="1">DUF3833 domain-containing protein</fullName>
    </submittedName>
</protein>
<sequence>MDALLYILIGVAVTVTAMALIKKYAGFQAQSPEDYDGKGPQLDLRQHLNGPIVCEGVIYGPTGRVSSRFVGDFHANWNGNVGTMTEVFRYDSGTTQEREWKLRLGNDGSVKAEAADVIGIGTGMQKGPALQLNYRIKLPEDSGGHVLDTVDWMYLVENGSIINRSQFRKYGIKVAELVATMRPKDAA</sequence>
<name>A0ABX2IUZ1_9RHOB</name>
<dbReference type="Pfam" id="PF12915">
    <property type="entry name" value="DUF3833"/>
    <property type="match status" value="1"/>
</dbReference>
<dbReference type="Proteomes" id="UP000777935">
    <property type="component" value="Unassembled WGS sequence"/>
</dbReference>
<comment type="caution">
    <text evidence="1">The sequence shown here is derived from an EMBL/GenBank/DDBJ whole genome shotgun (WGS) entry which is preliminary data.</text>
</comment>
<dbReference type="EMBL" id="JABUFE010000017">
    <property type="protein sequence ID" value="NSX56718.1"/>
    <property type="molecule type" value="Genomic_DNA"/>
</dbReference>
<accession>A0ABX2IUZ1</accession>
<proteinExistence type="predicted"/>
<dbReference type="InterPro" id="IPR024409">
    <property type="entry name" value="DUF3833"/>
</dbReference>
<reference evidence="1 2" key="1">
    <citation type="submission" date="2020-06" db="EMBL/GenBank/DDBJ databases">
        <title>Sulfitobacter algicola sp. nov., isolated from green algae.</title>
        <authorList>
            <person name="Wang C."/>
        </authorList>
    </citation>
    <scope>NUCLEOTIDE SEQUENCE [LARGE SCALE GENOMIC DNA]</scope>
    <source>
        <strain evidence="1 2">1151</strain>
    </source>
</reference>
<keyword evidence="2" id="KW-1185">Reference proteome</keyword>
<evidence type="ECO:0000313" key="2">
    <source>
        <dbReference type="Proteomes" id="UP000777935"/>
    </source>
</evidence>
<gene>
    <name evidence="1" type="ORF">HRQ87_18195</name>
</gene>